<dbReference type="InterPro" id="IPR035426">
    <property type="entry name" value="Gemin2/Brr1"/>
</dbReference>
<dbReference type="Proteomes" id="UP000811246">
    <property type="component" value="Chromosome 1"/>
</dbReference>
<dbReference type="PANTHER" id="PTHR12794:SF0">
    <property type="entry name" value="GEM-ASSOCIATED PROTEIN 2"/>
    <property type="match status" value="1"/>
</dbReference>
<feature type="region of interest" description="Disordered" evidence="2">
    <location>
        <begin position="240"/>
        <end position="259"/>
    </location>
</feature>
<dbReference type="Proteomes" id="UP000811609">
    <property type="component" value="Chromosome 1"/>
</dbReference>
<proteinExistence type="inferred from homology"/>
<evidence type="ECO:0000313" key="5">
    <source>
        <dbReference type="Proteomes" id="UP000811609"/>
    </source>
</evidence>
<feature type="region of interest" description="Disordered" evidence="2">
    <location>
        <begin position="17"/>
        <end position="45"/>
    </location>
</feature>
<reference evidence="3" key="1">
    <citation type="submission" date="2020-12" db="EMBL/GenBank/DDBJ databases">
        <title>WGS assembly of Carya illinoinensis cv. Pawnee.</title>
        <authorList>
            <person name="Platts A."/>
            <person name="Shu S."/>
            <person name="Wright S."/>
            <person name="Barry K."/>
            <person name="Edger P."/>
            <person name="Pires J.C."/>
            <person name="Schmutz J."/>
        </authorList>
    </citation>
    <scope>NUCLEOTIDE SEQUENCE</scope>
    <source>
        <tissue evidence="3">Leaf</tissue>
    </source>
</reference>
<feature type="compositionally biased region" description="Acidic residues" evidence="2">
    <location>
        <begin position="400"/>
        <end position="413"/>
    </location>
</feature>
<reference evidence="4" key="2">
    <citation type="submission" date="2021-01" db="EMBL/GenBank/DDBJ databases">
        <authorList>
            <person name="Lovell J.T."/>
            <person name="Bentley N."/>
            <person name="Bhattarai G."/>
            <person name="Jenkins J.W."/>
            <person name="Sreedasyam A."/>
            <person name="Alarcon Y."/>
            <person name="Bock C."/>
            <person name="Boston L."/>
            <person name="Carlson J."/>
            <person name="Cervantes K."/>
            <person name="Clermont K."/>
            <person name="Krom N."/>
            <person name="Kubenka K."/>
            <person name="Mamidi S."/>
            <person name="Mattison C."/>
            <person name="Monteros M."/>
            <person name="Pisani C."/>
            <person name="Plott C."/>
            <person name="Rajasekar S."/>
            <person name="Rhein H.S."/>
            <person name="Rohla C."/>
            <person name="Song M."/>
            <person name="Hilaire R.S."/>
            <person name="Shu S."/>
            <person name="Wells L."/>
            <person name="Wang X."/>
            <person name="Webber J."/>
            <person name="Heerema R.J."/>
            <person name="Klein P."/>
            <person name="Conner P."/>
            <person name="Grauke L."/>
            <person name="Grimwood J."/>
            <person name="Schmutz J."/>
            <person name="Randall J.J."/>
        </authorList>
    </citation>
    <scope>NUCLEOTIDE SEQUENCE</scope>
    <source>
        <tissue evidence="4">Leaf</tissue>
    </source>
</reference>
<gene>
    <name evidence="3" type="ORF">CIPAW_01G102900</name>
    <name evidence="4" type="ORF">I3842_01G099000</name>
</gene>
<evidence type="ECO:0000313" key="3">
    <source>
        <dbReference type="EMBL" id="KAG6667465.1"/>
    </source>
</evidence>
<comment type="caution">
    <text evidence="3">The sequence shown here is derived from an EMBL/GenBank/DDBJ whole genome shotgun (WGS) entry which is preliminary data.</text>
</comment>
<keyword evidence="5" id="KW-1185">Reference proteome</keyword>
<sequence>MDSAGCFGFKQRITEIGDNQESLTPSPPLLQSSTPLYPQENKEEQGIAENKKLSFLSDSKKASCPHLEASRIITEENQELGFTSGARKSREASVSGNGGLRKMVEDFGQGVEKIEDFKGKQEKVGSVKCEDEVSVKESSSSGFIERKEEAFVINEVGAEMGSSVEEVNGESPKEMESRNLLEVKKKQLLEELEVVLMAEDKMHAGKVSDFEGSLKIEVIDQTALIKFNDHCAGRKENKDVIQEVDGKKSRRSRRKAKKDFELNGRPKNVLVKGQTEKGCRNNGDGTKKLYSRKEMEALRFANIVEQRNIWKEIYNMLGAAVSREYDDLAGSKNQKHIHLNLDPRPRFAKKEEAPAILREACAENVDCGLISMENNETESLFPVDPVCCPNVGDGDGYTGLEEENSEDDDSDEDFASIQKPAFSVEGEPNFESGPPEDGLEYLRRVRWEAAQIPKVKVAKFDGSKFNKEQSVYMPQIPDIAQCPEYLLPLKQWEDSFLADFSELRLALSRLEGSSEKMQSLRVINEQCHSHQLLWDNIQKNLDTDTVHSNQSHDSSRPQCTVDEPSIFTAEDVENSQPSGYMNPKTLAENSSPSLSVILRMDSVTRVSTLRKCISSVENMNTLSRNDCLWLFALCAVVDTPLDADTCAALRSMLRKCATLRAVKTELDDEVVMLNILATVAGRYFGQSGR</sequence>
<dbReference type="Pfam" id="PF04938">
    <property type="entry name" value="SIP1"/>
    <property type="match status" value="1"/>
</dbReference>
<feature type="compositionally biased region" description="Basic residues" evidence="2">
    <location>
        <begin position="248"/>
        <end position="257"/>
    </location>
</feature>
<evidence type="ECO:0000256" key="2">
    <source>
        <dbReference type="SAM" id="MobiDB-lite"/>
    </source>
</evidence>
<accession>A0A8T1RLA7</accession>
<dbReference type="AlphaFoldDB" id="A0A8T1RLA7"/>
<dbReference type="GO" id="GO:0032797">
    <property type="term" value="C:SMN complex"/>
    <property type="evidence" value="ECO:0007669"/>
    <property type="project" value="TreeGrafter"/>
</dbReference>
<feature type="region of interest" description="Disordered" evidence="2">
    <location>
        <begin position="393"/>
        <end position="413"/>
    </location>
</feature>
<dbReference type="EMBL" id="CM031825">
    <property type="protein sequence ID" value="KAG6730826.1"/>
    <property type="molecule type" value="Genomic_DNA"/>
</dbReference>
<evidence type="ECO:0000256" key="1">
    <source>
        <dbReference type="ARBA" id="ARBA00025758"/>
    </source>
</evidence>
<dbReference type="EMBL" id="CM031809">
    <property type="protein sequence ID" value="KAG6667465.1"/>
    <property type="molecule type" value="Genomic_DNA"/>
</dbReference>
<organism evidence="3 5">
    <name type="scientific">Carya illinoinensis</name>
    <name type="common">Pecan</name>
    <dbReference type="NCBI Taxonomy" id="32201"/>
    <lineage>
        <taxon>Eukaryota</taxon>
        <taxon>Viridiplantae</taxon>
        <taxon>Streptophyta</taxon>
        <taxon>Embryophyta</taxon>
        <taxon>Tracheophyta</taxon>
        <taxon>Spermatophyta</taxon>
        <taxon>Magnoliopsida</taxon>
        <taxon>eudicotyledons</taxon>
        <taxon>Gunneridae</taxon>
        <taxon>Pentapetalae</taxon>
        <taxon>rosids</taxon>
        <taxon>fabids</taxon>
        <taxon>Fagales</taxon>
        <taxon>Juglandaceae</taxon>
        <taxon>Carya</taxon>
    </lineage>
</organism>
<comment type="similarity">
    <text evidence="1">Belongs to the gemin-2 family.</text>
</comment>
<dbReference type="GO" id="GO:0000387">
    <property type="term" value="P:spliceosomal snRNP assembly"/>
    <property type="evidence" value="ECO:0007669"/>
    <property type="project" value="InterPro"/>
</dbReference>
<dbReference type="GO" id="GO:0005634">
    <property type="term" value="C:nucleus"/>
    <property type="evidence" value="ECO:0007669"/>
    <property type="project" value="TreeGrafter"/>
</dbReference>
<evidence type="ECO:0000313" key="4">
    <source>
        <dbReference type="EMBL" id="KAG6730826.1"/>
    </source>
</evidence>
<protein>
    <submittedName>
        <fullName evidence="3">Uncharacterized protein</fullName>
    </submittedName>
</protein>
<name>A0A8T1RLA7_CARIL</name>
<dbReference type="PANTHER" id="PTHR12794">
    <property type="entry name" value="GEMIN2"/>
    <property type="match status" value="1"/>
</dbReference>